<dbReference type="OrthoDB" id="1577640at2759"/>
<protein>
    <submittedName>
        <fullName evidence="1">Uncharacterized protein</fullName>
    </submittedName>
</protein>
<proteinExistence type="predicted"/>
<dbReference type="PANTHER" id="PTHR38886">
    <property type="entry name" value="SESA DOMAIN-CONTAINING PROTEIN"/>
    <property type="match status" value="1"/>
</dbReference>
<dbReference type="Proteomes" id="UP000182658">
    <property type="component" value="Unassembled WGS sequence"/>
</dbReference>
<evidence type="ECO:0000313" key="2">
    <source>
        <dbReference type="Proteomes" id="UP000182658"/>
    </source>
</evidence>
<dbReference type="InterPro" id="IPR036770">
    <property type="entry name" value="Ankyrin_rpt-contain_sf"/>
</dbReference>
<reference evidence="1 2" key="1">
    <citation type="submission" date="2016-10" db="EMBL/GenBank/DDBJ databases">
        <title>Draft genome sequence of Coniochaeta ligniaria NRRL30616, a lignocellulolytic fungus for bioabatement of inhibitors in plant biomass hydrolysates.</title>
        <authorList>
            <consortium name="DOE Joint Genome Institute"/>
            <person name="Jimenez D.J."/>
            <person name="Hector R.E."/>
            <person name="Riley R."/>
            <person name="Sun H."/>
            <person name="Grigoriev I.V."/>
            <person name="Van Elsas J.D."/>
            <person name="Nichols N.N."/>
        </authorList>
    </citation>
    <scope>NUCLEOTIDE SEQUENCE [LARGE SCALE GENOMIC DNA]</scope>
    <source>
        <strain evidence="1 2">NRRL 30616</strain>
    </source>
</reference>
<dbReference type="AlphaFoldDB" id="A0A1J7J291"/>
<dbReference type="EMBL" id="KV875094">
    <property type="protein sequence ID" value="OIW33499.1"/>
    <property type="molecule type" value="Genomic_DNA"/>
</dbReference>
<accession>A0A1J7J291</accession>
<gene>
    <name evidence="1" type="ORF">CONLIGDRAFT_180622</name>
</gene>
<dbReference type="InterPro" id="IPR002110">
    <property type="entry name" value="Ankyrin_rpt"/>
</dbReference>
<organism evidence="1 2">
    <name type="scientific">Coniochaeta ligniaria NRRL 30616</name>
    <dbReference type="NCBI Taxonomy" id="1408157"/>
    <lineage>
        <taxon>Eukaryota</taxon>
        <taxon>Fungi</taxon>
        <taxon>Dikarya</taxon>
        <taxon>Ascomycota</taxon>
        <taxon>Pezizomycotina</taxon>
        <taxon>Sordariomycetes</taxon>
        <taxon>Sordariomycetidae</taxon>
        <taxon>Coniochaetales</taxon>
        <taxon>Coniochaetaceae</taxon>
        <taxon>Coniochaeta</taxon>
    </lineage>
</organism>
<dbReference type="InParanoid" id="A0A1J7J291"/>
<evidence type="ECO:0000313" key="1">
    <source>
        <dbReference type="EMBL" id="OIW33499.1"/>
    </source>
</evidence>
<sequence length="1089" mass="121719">MAVPFGFSVGDFIATITLVKDVIKALNDSTGARPAYKRLQVELSNLDAALTQVQNLEVHATQEPQKAALKTVAAACQESIERFLDQNAKFQGTLGNTPSCSSSPTSWESWRLKLHKVQWARFKNDSINALRGEIAGHTAAINIIFNDIQAATLKVNADAIDTCKESIQTLHVLGHETVTYLTKNTSLLTTQADILTSMSQTVTATNNSASSIESIVQQNLEHSTTSSRRFESLLMQLLSRLTTGDESQQDVPPAVATGRILGKPAVLRDICDAAGASDVSRGAAEIGSAISTYTKGKFPCSCRHRRQFKRRRVFWGPLSLSHEMATEQHLAGCPAAQVLINTDRSQTIALTYTGLRRLLDSAVQISFAMRQGAGGWSLSPNITYYPTVDYFTAPAFRMLNLLTYSPVECWEELVPLVVSAIIRLFQAGKANPRAVDADNRSLVYHLAEQMAEAQHRADAHSQGSLLELLEYLLINKTPANDYDLYGETPLSALTRKCSYNIIAAPLPAAAAELILRQDAEGNLACLSTPGPASHWSYVPRLTNRPQMHLDLVSCSSRVAEAFGCGPLSLAVLSDNREHVERLVDTHPVTLAERNLFGHTPLHLAADKPACLQILVQAANPKLINQTDAYGYSALETAMALKLDYLLDLASVRCKLRYIRHIKDRRDRLKQLALDNFPAMEIERLGLASGDVLDSLAPRVIELLQDHGVPIPEALVVTRTEPNGRSSPASIYQVLREPWDAELFFRHGFHETESWCEAEATGLRWFYNDDEKPDLPYLHWLSKHGASSCQLKCFDTERGIFMTNHTFWVIGKNLYAAGWGTPWFSGEDLIAYTGCESLSLDNRIAWIDEVNSAVLPAKIADNCSCKCSPGGCTPVTSMLKGVLREVSYTLRLRRGQPPDESLTEDTDSQEDMPEWMNIRDDGITLFTRYLQLFGKHFDFRHHTAALRYVTFTALGIPHSCCDPDVYDGEDKRLPIPEEVVEVEDEHAYELRLLEELLLEFEGHLTAILQDPNRGIADVIRFWNRTWVNRMREVLDHLEGNRLTDDERRKAEEIGVVWDRPESPEVMDNPYSWDQMEHWIYKLEKIEAECQ</sequence>
<dbReference type="Pfam" id="PF00023">
    <property type="entry name" value="Ank"/>
    <property type="match status" value="1"/>
</dbReference>
<dbReference type="Gene3D" id="1.25.40.20">
    <property type="entry name" value="Ankyrin repeat-containing domain"/>
    <property type="match status" value="1"/>
</dbReference>
<dbReference type="SUPFAM" id="SSF48403">
    <property type="entry name" value="Ankyrin repeat"/>
    <property type="match status" value="1"/>
</dbReference>
<dbReference type="PANTHER" id="PTHR38886:SF1">
    <property type="entry name" value="NACHT-NTPASE AND P-LOOP NTPASES N-TERMINAL DOMAIN-CONTAINING PROTEIN"/>
    <property type="match status" value="1"/>
</dbReference>
<name>A0A1J7J291_9PEZI</name>
<keyword evidence="2" id="KW-1185">Reference proteome</keyword>